<reference evidence="1" key="1">
    <citation type="submission" date="2015-12" db="EMBL/GenBank/DDBJ databases">
        <title>Update maize B73 reference genome by single molecule sequencing technologies.</title>
        <authorList>
            <consortium name="Maize Genome Sequencing Project"/>
            <person name="Ware D."/>
        </authorList>
    </citation>
    <scope>NUCLEOTIDE SEQUENCE [LARGE SCALE GENOMIC DNA]</scope>
    <source>
        <tissue evidence="1">Seedling</tissue>
    </source>
</reference>
<sequence length="81" mass="8790">MMKVGSCSRTILDSGFVQCTLSGVGQTIRLSPSSIKVTSPYLVRLYQENSVPCSITNAKRVLTETGCLTPMELALCYILSK</sequence>
<dbReference type="EMBL" id="CM007650">
    <property type="protein sequence ID" value="ONM59052.1"/>
    <property type="molecule type" value="Genomic_DNA"/>
</dbReference>
<organism evidence="1">
    <name type="scientific">Zea mays</name>
    <name type="common">Maize</name>
    <dbReference type="NCBI Taxonomy" id="4577"/>
    <lineage>
        <taxon>Eukaryota</taxon>
        <taxon>Viridiplantae</taxon>
        <taxon>Streptophyta</taxon>
        <taxon>Embryophyta</taxon>
        <taxon>Tracheophyta</taxon>
        <taxon>Spermatophyta</taxon>
        <taxon>Magnoliopsida</taxon>
        <taxon>Liliopsida</taxon>
        <taxon>Poales</taxon>
        <taxon>Poaceae</taxon>
        <taxon>PACMAD clade</taxon>
        <taxon>Panicoideae</taxon>
        <taxon>Andropogonodae</taxon>
        <taxon>Andropogoneae</taxon>
        <taxon>Tripsacinae</taxon>
        <taxon>Zea</taxon>
    </lineage>
</organism>
<gene>
    <name evidence="1" type="ORF">ZEAMMB73_Zm00001d021910</name>
</gene>
<evidence type="ECO:0000313" key="1">
    <source>
        <dbReference type="EMBL" id="ONM59052.1"/>
    </source>
</evidence>
<protein>
    <submittedName>
        <fullName evidence="1">Protein argonaute 1</fullName>
    </submittedName>
</protein>
<dbReference type="AlphaFoldDB" id="A0A1D6IHT7"/>
<name>A0A1D6IHT7_MAIZE</name>
<accession>A0A1D6IHT7</accession>
<proteinExistence type="predicted"/>